<feature type="chain" id="PRO_5046439638" description="Cytochrome c domain-containing protein" evidence="5">
    <location>
        <begin position="21"/>
        <end position="131"/>
    </location>
</feature>
<dbReference type="InterPro" id="IPR009056">
    <property type="entry name" value="Cyt_c-like_dom"/>
</dbReference>
<comment type="caution">
    <text evidence="7">The sequence shown here is derived from an EMBL/GenBank/DDBJ whole genome shotgun (WGS) entry which is preliminary data.</text>
</comment>
<feature type="domain" description="Cytochrome c" evidence="6">
    <location>
        <begin position="46"/>
        <end position="128"/>
    </location>
</feature>
<evidence type="ECO:0000256" key="3">
    <source>
        <dbReference type="ARBA" id="ARBA00023004"/>
    </source>
</evidence>
<dbReference type="PROSITE" id="PS51257">
    <property type="entry name" value="PROKAR_LIPOPROTEIN"/>
    <property type="match status" value="1"/>
</dbReference>
<sequence>MKKPQFLKFIVLSIALPLLAACASDKEEDVKPTTPPTNQPPPCVTSSVTYSNTISSIMSSSCNSCHNTSVASGGVVLDTYAGVRAQALNGKLVGVITHAAGFPAMPQGGAKLSDCNIAKIRKWVDDGALNN</sequence>
<keyword evidence="3 4" id="KW-0408">Iron</keyword>
<feature type="signal peptide" evidence="5">
    <location>
        <begin position="1"/>
        <end position="20"/>
    </location>
</feature>
<evidence type="ECO:0000256" key="2">
    <source>
        <dbReference type="ARBA" id="ARBA00022723"/>
    </source>
</evidence>
<evidence type="ECO:0000256" key="5">
    <source>
        <dbReference type="SAM" id="SignalP"/>
    </source>
</evidence>
<dbReference type="Proteomes" id="UP001596405">
    <property type="component" value="Unassembled WGS sequence"/>
</dbReference>
<evidence type="ECO:0000313" key="7">
    <source>
        <dbReference type="EMBL" id="MFC6999137.1"/>
    </source>
</evidence>
<proteinExistence type="predicted"/>
<keyword evidence="2 4" id="KW-0479">Metal-binding</keyword>
<keyword evidence="5" id="KW-0732">Signal</keyword>
<reference evidence="8" key="1">
    <citation type="journal article" date="2019" name="Int. J. Syst. Evol. Microbiol.">
        <title>The Global Catalogue of Microorganisms (GCM) 10K type strain sequencing project: providing services to taxonomists for standard genome sequencing and annotation.</title>
        <authorList>
            <consortium name="The Broad Institute Genomics Platform"/>
            <consortium name="The Broad Institute Genome Sequencing Center for Infectious Disease"/>
            <person name="Wu L."/>
            <person name="Ma J."/>
        </authorList>
    </citation>
    <scope>NUCLEOTIDE SEQUENCE [LARGE SCALE GENOMIC DNA]</scope>
    <source>
        <strain evidence="8">CGMCC 4.7393</strain>
    </source>
</reference>
<organism evidence="7 8">
    <name type="scientific">Rufibacter roseus</name>
    <dbReference type="NCBI Taxonomy" id="1567108"/>
    <lineage>
        <taxon>Bacteria</taxon>
        <taxon>Pseudomonadati</taxon>
        <taxon>Bacteroidota</taxon>
        <taxon>Cytophagia</taxon>
        <taxon>Cytophagales</taxon>
        <taxon>Hymenobacteraceae</taxon>
        <taxon>Rufibacter</taxon>
    </lineage>
</organism>
<dbReference type="EMBL" id="JBHSYQ010000015">
    <property type="protein sequence ID" value="MFC6999137.1"/>
    <property type="molecule type" value="Genomic_DNA"/>
</dbReference>
<dbReference type="PROSITE" id="PS51007">
    <property type="entry name" value="CYTC"/>
    <property type="match status" value="1"/>
</dbReference>
<evidence type="ECO:0000256" key="4">
    <source>
        <dbReference type="PROSITE-ProRule" id="PRU00433"/>
    </source>
</evidence>
<evidence type="ECO:0000259" key="6">
    <source>
        <dbReference type="PROSITE" id="PS51007"/>
    </source>
</evidence>
<dbReference type="InterPro" id="IPR036909">
    <property type="entry name" value="Cyt_c-like_dom_sf"/>
</dbReference>
<accession>A0ABW2DMQ5</accession>
<evidence type="ECO:0000313" key="8">
    <source>
        <dbReference type="Proteomes" id="UP001596405"/>
    </source>
</evidence>
<dbReference type="RefSeq" id="WP_066616689.1">
    <property type="nucleotide sequence ID" value="NZ_JBHSYQ010000015.1"/>
</dbReference>
<name>A0ABW2DMQ5_9BACT</name>
<gene>
    <name evidence="7" type="ORF">ACFQHR_15990</name>
</gene>
<dbReference type="SUPFAM" id="SSF46626">
    <property type="entry name" value="Cytochrome c"/>
    <property type="match status" value="1"/>
</dbReference>
<keyword evidence="8" id="KW-1185">Reference proteome</keyword>
<protein>
    <recommendedName>
        <fullName evidence="6">Cytochrome c domain-containing protein</fullName>
    </recommendedName>
</protein>
<keyword evidence="1 4" id="KW-0349">Heme</keyword>
<evidence type="ECO:0000256" key="1">
    <source>
        <dbReference type="ARBA" id="ARBA00022617"/>
    </source>
</evidence>